<dbReference type="Proteomes" id="UP000681722">
    <property type="component" value="Unassembled WGS sequence"/>
</dbReference>
<name>A0A814R7U0_9BILA</name>
<keyword evidence="3" id="KW-0479">Metal-binding</keyword>
<dbReference type="FunFam" id="1.20.120.1110:FF:000001">
    <property type="entry name" value="RUNX1 translocation partner 1"/>
    <property type="match status" value="1"/>
</dbReference>
<keyword evidence="8" id="KW-0539">Nucleus</keyword>
<protein>
    <submittedName>
        <fullName evidence="15">Uncharacterized protein</fullName>
    </submittedName>
</protein>
<dbReference type="EMBL" id="CAJNOK010004443">
    <property type="protein sequence ID" value="CAF0937835.1"/>
    <property type="molecule type" value="Genomic_DNA"/>
</dbReference>
<evidence type="ECO:0000256" key="4">
    <source>
        <dbReference type="ARBA" id="ARBA00022771"/>
    </source>
</evidence>
<feature type="region of interest" description="Disordered" evidence="11">
    <location>
        <begin position="20"/>
        <end position="50"/>
    </location>
</feature>
<dbReference type="InterPro" id="IPR014896">
    <property type="entry name" value="NHR2"/>
</dbReference>
<evidence type="ECO:0000256" key="2">
    <source>
        <dbReference type="ARBA" id="ARBA00022491"/>
    </source>
</evidence>
<feature type="region of interest" description="Disordered" evidence="11">
    <location>
        <begin position="465"/>
        <end position="558"/>
    </location>
</feature>
<dbReference type="SMART" id="SM00549">
    <property type="entry name" value="TAFH"/>
    <property type="match status" value="1"/>
</dbReference>
<dbReference type="Proteomes" id="UP000677228">
    <property type="component" value="Unassembled WGS sequence"/>
</dbReference>
<evidence type="ECO:0000256" key="8">
    <source>
        <dbReference type="ARBA" id="ARBA00023242"/>
    </source>
</evidence>
<feature type="domain" description="MYND-type" evidence="12">
    <location>
        <begin position="402"/>
        <end position="438"/>
    </location>
</feature>
<evidence type="ECO:0000259" key="13">
    <source>
        <dbReference type="PROSITE" id="PS51119"/>
    </source>
</evidence>
<dbReference type="Pfam" id="PF08788">
    <property type="entry name" value="NHR2"/>
    <property type="match status" value="1"/>
</dbReference>
<dbReference type="InterPro" id="IPR037249">
    <property type="entry name" value="TAFH/NHR1_dom_sf"/>
</dbReference>
<feature type="compositionally biased region" description="Low complexity" evidence="11">
    <location>
        <begin position="20"/>
        <end position="36"/>
    </location>
</feature>
<dbReference type="Gene3D" id="6.10.250.230">
    <property type="match status" value="1"/>
</dbReference>
<keyword evidence="6" id="KW-0805">Transcription regulation</keyword>
<dbReference type="OrthoDB" id="8872930at2759"/>
<evidence type="ECO:0000256" key="11">
    <source>
        <dbReference type="SAM" id="MobiDB-lite"/>
    </source>
</evidence>
<feature type="coiled-coil region" evidence="10">
    <location>
        <begin position="322"/>
        <end position="383"/>
    </location>
</feature>
<dbReference type="PROSITE" id="PS51119">
    <property type="entry name" value="TAFH"/>
    <property type="match status" value="1"/>
</dbReference>
<dbReference type="InterPro" id="IPR003894">
    <property type="entry name" value="TAFH_NHR1"/>
</dbReference>
<dbReference type="InterPro" id="IPR002893">
    <property type="entry name" value="Znf_MYND"/>
</dbReference>
<dbReference type="AlphaFoldDB" id="A0A814R7U0"/>
<feature type="domain" description="TAFH" evidence="13">
    <location>
        <begin position="56"/>
        <end position="151"/>
    </location>
</feature>
<dbReference type="Pfam" id="PF07531">
    <property type="entry name" value="TAFH"/>
    <property type="match status" value="1"/>
</dbReference>
<evidence type="ECO:0000256" key="1">
    <source>
        <dbReference type="ARBA" id="ARBA00004123"/>
    </source>
</evidence>
<dbReference type="SUPFAM" id="SSF158553">
    <property type="entry name" value="TAFH domain-like"/>
    <property type="match status" value="1"/>
</dbReference>
<dbReference type="SUPFAM" id="SSF144232">
    <property type="entry name" value="HIT/MYND zinc finger-like"/>
    <property type="match status" value="1"/>
</dbReference>
<feature type="coiled-coil region" evidence="10">
    <location>
        <begin position="158"/>
        <end position="186"/>
    </location>
</feature>
<evidence type="ECO:0000313" key="14">
    <source>
        <dbReference type="EMBL" id="CAF0937835.1"/>
    </source>
</evidence>
<dbReference type="Pfam" id="PF01753">
    <property type="entry name" value="zf-MYND"/>
    <property type="match status" value="1"/>
</dbReference>
<sequence>MPADSPSCLSDKFTISPTTNSMTTTVTSVSSTNGITRSSPPSTPQLTRSTSPCLETRQLNKLRRFLSTLFHFGSDISSEIGERVRTLILAIVNNALSVEEFHTKVQHTTNFPLRPFALPFLKSTLPLLQKDILHMARHSKQSTAQFISQHEDLIFLPREILETNAKELNENGKRKLNEDLRELDDRQYATKRPLTTCTSPSLVPSTSSSRNSSFYSTATITTTNSHSSSSSNRLMDTMRRDFRDKERAFTAYLREYASDFKEITDKNADDDWKNAENMLNCVLDMVTKAKRALFILQQKDSHLRRLVETNDLEWRRRHSELLTQTEDRIVEVRRKAEEAVIEIKRQSMIDVQKAITNSEQKSSELLTREREQFQRITQELKQKSFEDAYNILNRQEDGPEQCWHCGRKAIETCSGCSIARYCGLFCQHRDWELHQKLCGSDLKRKLTENPLLYGGSMRRTYKIQTPTISPNNNHHQTQNNVTTTTSDSPPSTKRASTPTPNETSQSTCTTPLLCVSSPPVDEQEHASTSDTVINHQQRDSTASNITTTTASVVKTETL</sequence>
<keyword evidence="5" id="KW-0862">Zinc</keyword>
<dbReference type="GO" id="GO:0003714">
    <property type="term" value="F:transcription corepressor activity"/>
    <property type="evidence" value="ECO:0007669"/>
    <property type="project" value="InterPro"/>
</dbReference>
<evidence type="ECO:0000259" key="12">
    <source>
        <dbReference type="PROSITE" id="PS50865"/>
    </source>
</evidence>
<dbReference type="Proteomes" id="UP000682733">
    <property type="component" value="Unassembled WGS sequence"/>
</dbReference>
<evidence type="ECO:0000256" key="5">
    <source>
        <dbReference type="ARBA" id="ARBA00022833"/>
    </source>
</evidence>
<feature type="compositionally biased region" description="Low complexity" evidence="11">
    <location>
        <begin position="540"/>
        <end position="558"/>
    </location>
</feature>
<evidence type="ECO:0000256" key="10">
    <source>
        <dbReference type="SAM" id="Coils"/>
    </source>
</evidence>
<organism evidence="15 18">
    <name type="scientific">Didymodactylos carnosus</name>
    <dbReference type="NCBI Taxonomy" id="1234261"/>
    <lineage>
        <taxon>Eukaryota</taxon>
        <taxon>Metazoa</taxon>
        <taxon>Spiralia</taxon>
        <taxon>Gnathifera</taxon>
        <taxon>Rotifera</taxon>
        <taxon>Eurotatoria</taxon>
        <taxon>Bdelloidea</taxon>
        <taxon>Philodinida</taxon>
        <taxon>Philodinidae</taxon>
        <taxon>Didymodactylos</taxon>
    </lineage>
</organism>
<reference evidence="15" key="1">
    <citation type="submission" date="2021-02" db="EMBL/GenBank/DDBJ databases">
        <authorList>
            <person name="Nowell W R."/>
        </authorList>
    </citation>
    <scope>NUCLEOTIDE SEQUENCE</scope>
</reference>
<dbReference type="GO" id="GO:0005634">
    <property type="term" value="C:nucleus"/>
    <property type="evidence" value="ECO:0007669"/>
    <property type="project" value="UniProtKB-SubCell"/>
</dbReference>
<feature type="compositionally biased region" description="Low complexity" evidence="11">
    <location>
        <begin position="471"/>
        <end position="492"/>
    </location>
</feature>
<keyword evidence="7" id="KW-0804">Transcription</keyword>
<dbReference type="Gene3D" id="1.20.120.1110">
    <property type="entry name" value="TAFH/NHR1 domain"/>
    <property type="match status" value="1"/>
</dbReference>
<dbReference type="InterPro" id="IPR013289">
    <property type="entry name" value="CBFA2T1/2/3"/>
</dbReference>
<proteinExistence type="predicted"/>
<dbReference type="PROSITE" id="PS01360">
    <property type="entry name" value="ZF_MYND_1"/>
    <property type="match status" value="1"/>
</dbReference>
<evidence type="ECO:0000256" key="3">
    <source>
        <dbReference type="ARBA" id="ARBA00022723"/>
    </source>
</evidence>
<feature type="compositionally biased region" description="Polar residues" evidence="11">
    <location>
        <begin position="37"/>
        <end position="50"/>
    </location>
</feature>
<dbReference type="PANTHER" id="PTHR10379:SF14">
    <property type="entry name" value="NERVY, ISOFORM D"/>
    <property type="match status" value="1"/>
</dbReference>
<dbReference type="Proteomes" id="UP000663829">
    <property type="component" value="Unassembled WGS sequence"/>
</dbReference>
<gene>
    <name evidence="15" type="ORF">GPM918_LOCUS20055</name>
    <name evidence="14" type="ORF">OVA965_LOCUS11477</name>
    <name evidence="17" type="ORF">SRO942_LOCUS20052</name>
    <name evidence="16" type="ORF">TMI583_LOCUS11478</name>
</gene>
<dbReference type="GO" id="GO:0008270">
    <property type="term" value="F:zinc ion binding"/>
    <property type="evidence" value="ECO:0007669"/>
    <property type="project" value="UniProtKB-KW"/>
</dbReference>
<dbReference type="EMBL" id="CAJOBC010006239">
    <property type="protein sequence ID" value="CAF3891904.1"/>
    <property type="molecule type" value="Genomic_DNA"/>
</dbReference>
<evidence type="ECO:0000256" key="6">
    <source>
        <dbReference type="ARBA" id="ARBA00023015"/>
    </source>
</evidence>
<keyword evidence="2" id="KW-0678">Repressor</keyword>
<dbReference type="EMBL" id="CAJNOQ010006239">
    <property type="protein sequence ID" value="CAF1128341.1"/>
    <property type="molecule type" value="Genomic_DNA"/>
</dbReference>
<comment type="caution">
    <text evidence="15">The sequence shown here is derived from an EMBL/GenBank/DDBJ whole genome shotgun (WGS) entry which is preliminary data.</text>
</comment>
<evidence type="ECO:0000313" key="15">
    <source>
        <dbReference type="EMBL" id="CAF1128341.1"/>
    </source>
</evidence>
<keyword evidence="10" id="KW-0175">Coiled coil</keyword>
<dbReference type="PANTHER" id="PTHR10379">
    <property type="entry name" value="MTG8 ETO EIGHT TWENTY ONE PROTEIN"/>
    <property type="match status" value="1"/>
</dbReference>
<dbReference type="Gene3D" id="6.10.140.2220">
    <property type="match status" value="1"/>
</dbReference>
<dbReference type="PRINTS" id="PR01875">
    <property type="entry name" value="ETOFAMILY"/>
</dbReference>
<evidence type="ECO:0000313" key="16">
    <source>
        <dbReference type="EMBL" id="CAF3713369.1"/>
    </source>
</evidence>
<dbReference type="EMBL" id="CAJOBA010004447">
    <property type="protein sequence ID" value="CAF3713369.1"/>
    <property type="molecule type" value="Genomic_DNA"/>
</dbReference>
<feature type="compositionally biased region" description="Polar residues" evidence="11">
    <location>
        <begin position="493"/>
        <end position="510"/>
    </location>
</feature>
<evidence type="ECO:0000313" key="18">
    <source>
        <dbReference type="Proteomes" id="UP000663829"/>
    </source>
</evidence>
<dbReference type="GO" id="GO:0006351">
    <property type="term" value="P:DNA-templated transcription"/>
    <property type="evidence" value="ECO:0007669"/>
    <property type="project" value="InterPro"/>
</dbReference>
<keyword evidence="4 9" id="KW-0863">Zinc-finger</keyword>
<accession>A0A814R7U0</accession>
<evidence type="ECO:0000256" key="7">
    <source>
        <dbReference type="ARBA" id="ARBA00023163"/>
    </source>
</evidence>
<dbReference type="PROSITE" id="PS50865">
    <property type="entry name" value="ZF_MYND_2"/>
    <property type="match status" value="1"/>
</dbReference>
<evidence type="ECO:0000313" key="17">
    <source>
        <dbReference type="EMBL" id="CAF3891904.1"/>
    </source>
</evidence>
<keyword evidence="18" id="KW-1185">Reference proteome</keyword>
<comment type="subcellular location">
    <subcellularLocation>
        <location evidence="1">Nucleus</location>
    </subcellularLocation>
</comment>
<evidence type="ECO:0000256" key="9">
    <source>
        <dbReference type="PROSITE-ProRule" id="PRU00134"/>
    </source>
</evidence>